<keyword evidence="5" id="KW-0276">Fatty acid metabolism</keyword>
<dbReference type="InterPro" id="IPR014030">
    <property type="entry name" value="Ketoacyl_synth_N"/>
</dbReference>
<dbReference type="OrthoDB" id="9778690at2"/>
<dbReference type="Gene3D" id="3.40.366.10">
    <property type="entry name" value="Malonyl-Coenzyme A Acyl Carrier Protein, domain 2"/>
    <property type="match status" value="1"/>
</dbReference>
<keyword evidence="6" id="KW-0443">Lipid metabolism</keyword>
<evidence type="ECO:0000259" key="8">
    <source>
        <dbReference type="PROSITE" id="PS50075"/>
    </source>
</evidence>
<dbReference type="SUPFAM" id="SSF52151">
    <property type="entry name" value="FabD/lysophospholipase-like"/>
    <property type="match status" value="1"/>
</dbReference>
<dbReference type="SMART" id="SM00823">
    <property type="entry name" value="PKS_PP"/>
    <property type="match status" value="1"/>
</dbReference>
<dbReference type="RefSeq" id="WP_077081288.1">
    <property type="nucleotide sequence ID" value="NZ_FUEZ01000004.1"/>
</dbReference>
<keyword evidence="11" id="KW-1185">Reference proteome</keyword>
<dbReference type="FunFam" id="3.40.366.10:FF:000002">
    <property type="entry name" value="Probable polyketide synthase 2"/>
    <property type="match status" value="1"/>
</dbReference>
<keyword evidence="2" id="KW-0596">Phosphopantetheine</keyword>
<dbReference type="Gene3D" id="3.40.47.10">
    <property type="match status" value="1"/>
</dbReference>
<dbReference type="PROSITE" id="PS52004">
    <property type="entry name" value="KS3_2"/>
    <property type="match status" value="1"/>
</dbReference>
<gene>
    <name evidence="10" type="ORF">MNAB215_5156</name>
</gene>
<dbReference type="SUPFAM" id="SSF55048">
    <property type="entry name" value="Probable ACP-binding domain of malonyl-CoA ACP transacylase"/>
    <property type="match status" value="1"/>
</dbReference>
<dbReference type="Pfam" id="PF16197">
    <property type="entry name" value="KAsynt_C_assoc"/>
    <property type="match status" value="1"/>
</dbReference>
<reference evidence="10 11" key="1">
    <citation type="submission" date="2017-01" db="EMBL/GenBank/DDBJ databases">
        <authorList>
            <consortium name="Urmite Genomes"/>
        </authorList>
    </citation>
    <scope>NUCLEOTIDE SEQUENCE [LARGE SCALE GENOMIC DNA]</scope>
    <source>
        <strain evidence="10 11">AB215</strain>
    </source>
</reference>
<dbReference type="PROSITE" id="PS50075">
    <property type="entry name" value="CARRIER"/>
    <property type="match status" value="1"/>
</dbReference>
<evidence type="ECO:0000256" key="6">
    <source>
        <dbReference type="ARBA" id="ARBA00023098"/>
    </source>
</evidence>
<evidence type="ECO:0000256" key="7">
    <source>
        <dbReference type="ARBA" id="ARBA00023315"/>
    </source>
</evidence>
<dbReference type="SMART" id="SM01294">
    <property type="entry name" value="PKS_PP_betabranch"/>
    <property type="match status" value="1"/>
</dbReference>
<dbReference type="InterPro" id="IPR050091">
    <property type="entry name" value="PKS_NRPS_Biosynth_Enz"/>
</dbReference>
<dbReference type="SUPFAM" id="SSF47336">
    <property type="entry name" value="ACP-like"/>
    <property type="match status" value="1"/>
</dbReference>
<keyword evidence="3" id="KW-0597">Phosphoprotein</keyword>
<dbReference type="Pfam" id="PF00109">
    <property type="entry name" value="ketoacyl-synt"/>
    <property type="match status" value="1"/>
</dbReference>
<evidence type="ECO:0000313" key="10">
    <source>
        <dbReference type="EMBL" id="SPM42935.1"/>
    </source>
</evidence>
<dbReference type="AlphaFoldDB" id="A0A2U3PGZ6"/>
<sequence length="1024" mass="107959">MSPTDVAVIGLACRLPGAATSRDFWHLVRDGREVSDSPCDAAEFDADFFNLSPREACAMDPRQRLALELAWELFEDALLVPETSRGEQVSVFVGAMTDDYAVLTLREGTDNLDHHSFGGVSRTMIANRISYALGLQGSSMIVDTGQSSSLVAVHLACESLCAGESRLAIAGGIHLNLADETAMLEKEFGAMSMSGHTYAFDGRADGYVRAEGAGLVLLKPLGPAIRDGNRIRAVIRGSAVGNSGHTSAGQTVPSVSGQADVIRRALARAGLDGGDVDYIEAHGTGTEVGDPVEARALGEIFAERQQDPVRIGSVKTNIGHTGSAAGIAGLLKAVLTVENGVIPPSLNYDSTASGNDLKSFGLQVNTTLASWPVRDRPRRAGVSSFGMGGTNAHVIVEEAPAQPDSVVVEPEQDMPMAWVLSARSEQALTNQAARLAVRVAADDGLTATDVAWSLATTRSVFEHRAVLVGGDRQVLATGLTRLADGDPGAIAGRARATGKTVFVFPGQGSQWLGMGRQLYHRFPVFARAFDHAVDAVDAHLRSGLRDVIWGIDPDLLANTEFAQPALFVVEVALTALLQAWGIEPDLVMGHSVGEITAAHVAGVLTLDDAARLVAARGRLMAGLPDGGVMVAVAAGEDEVTPLLTDGVAIAAVNARNSVVISGAEVPVSALADRLAQQGARVHRLAVSHAFHSVLVEPMIDEFGRLVADVEAGEPRIGLVSNLTGRLAGAGYGSAQYWVEHVRQPVRFLDGVRLAESLGANVFVEVGPAAGLSAAVEHSLSTEHAAAVATLAKDRPEVDTLLVAAGQLFALGTPVVWPSVLSGLGGRQVELPTYGFARQRFWLGLGADAPAPVSRAADLAEQLQALTPDDQHRRLVELVCTHAATVLGHSSSRDIDVERAFQDIGFESLTGVELRNRLKAVTGLALSRTLIFDFPTPAALADHLRRQLLHEDRDDSGDEKIWSSLKKIPLRELRRTGLLDKLLLLAGESDAPLPDPEVGNDIIDALSADALIAMALESNSADDAD</sequence>
<evidence type="ECO:0000313" key="11">
    <source>
        <dbReference type="Proteomes" id="UP000240424"/>
    </source>
</evidence>
<evidence type="ECO:0000256" key="3">
    <source>
        <dbReference type="ARBA" id="ARBA00022553"/>
    </source>
</evidence>
<dbReference type="Pfam" id="PF00698">
    <property type="entry name" value="Acyl_transf_1"/>
    <property type="match status" value="1"/>
</dbReference>
<dbReference type="InterPro" id="IPR009081">
    <property type="entry name" value="PP-bd_ACP"/>
</dbReference>
<dbReference type="Pfam" id="PF00550">
    <property type="entry name" value="PP-binding"/>
    <property type="match status" value="1"/>
</dbReference>
<dbReference type="GO" id="GO:0031177">
    <property type="term" value="F:phosphopantetheine binding"/>
    <property type="evidence" value="ECO:0007669"/>
    <property type="project" value="InterPro"/>
</dbReference>
<dbReference type="SMART" id="SM00827">
    <property type="entry name" value="PKS_AT"/>
    <property type="match status" value="1"/>
</dbReference>
<keyword evidence="7" id="KW-0012">Acyltransferase</keyword>
<name>A0A2U3PGZ6_9MYCO</name>
<organism evidence="10 11">
    <name type="scientific">Mycobacterium numidiamassiliense</name>
    <dbReference type="NCBI Taxonomy" id="1841861"/>
    <lineage>
        <taxon>Bacteria</taxon>
        <taxon>Bacillati</taxon>
        <taxon>Actinomycetota</taxon>
        <taxon>Actinomycetes</taxon>
        <taxon>Mycobacteriales</taxon>
        <taxon>Mycobacteriaceae</taxon>
        <taxon>Mycobacterium</taxon>
    </lineage>
</organism>
<evidence type="ECO:0000256" key="4">
    <source>
        <dbReference type="ARBA" id="ARBA00022679"/>
    </source>
</evidence>
<dbReference type="Gene3D" id="3.30.70.3290">
    <property type="match status" value="1"/>
</dbReference>
<dbReference type="InterPro" id="IPR016039">
    <property type="entry name" value="Thiolase-like"/>
</dbReference>
<dbReference type="Proteomes" id="UP000240424">
    <property type="component" value="Unassembled WGS sequence"/>
</dbReference>
<dbReference type="Gene3D" id="1.10.1200.10">
    <property type="entry name" value="ACP-like"/>
    <property type="match status" value="1"/>
</dbReference>
<proteinExistence type="predicted"/>
<dbReference type="InterPro" id="IPR036736">
    <property type="entry name" value="ACP-like_sf"/>
</dbReference>
<dbReference type="PANTHER" id="PTHR43775:SF51">
    <property type="entry name" value="INACTIVE PHENOLPHTHIOCEROL SYNTHESIS POLYKETIDE SYNTHASE TYPE I PKS1-RELATED"/>
    <property type="match status" value="1"/>
</dbReference>
<dbReference type="InterPro" id="IPR020841">
    <property type="entry name" value="PKS_Beta-ketoAc_synthase_dom"/>
</dbReference>
<protein>
    <submittedName>
        <fullName evidence="10">Acyl transferase domain in polyketide synthase (PKS) enzymes</fullName>
    </submittedName>
</protein>
<dbReference type="InterPro" id="IPR001227">
    <property type="entry name" value="Ac_transferase_dom_sf"/>
</dbReference>
<dbReference type="SUPFAM" id="SSF53901">
    <property type="entry name" value="Thiolase-like"/>
    <property type="match status" value="1"/>
</dbReference>
<dbReference type="InterPro" id="IPR020806">
    <property type="entry name" value="PKS_PP-bd"/>
</dbReference>
<evidence type="ECO:0000256" key="1">
    <source>
        <dbReference type="ARBA" id="ARBA00005189"/>
    </source>
</evidence>
<dbReference type="InterPro" id="IPR032821">
    <property type="entry name" value="PKS_assoc"/>
</dbReference>
<evidence type="ECO:0000259" key="9">
    <source>
        <dbReference type="PROSITE" id="PS52004"/>
    </source>
</evidence>
<dbReference type="STRING" id="1841861.GCA_900157365_03476"/>
<feature type="domain" description="Ketosynthase family 3 (KS3)" evidence="9">
    <location>
        <begin position="3"/>
        <end position="398"/>
    </location>
</feature>
<evidence type="ECO:0000256" key="2">
    <source>
        <dbReference type="ARBA" id="ARBA00022450"/>
    </source>
</evidence>
<dbReference type="Pfam" id="PF02801">
    <property type="entry name" value="Ketoacyl-synt_C"/>
    <property type="match status" value="1"/>
</dbReference>
<dbReference type="GO" id="GO:0004312">
    <property type="term" value="F:fatty acid synthase activity"/>
    <property type="evidence" value="ECO:0007669"/>
    <property type="project" value="TreeGrafter"/>
</dbReference>
<dbReference type="PROSITE" id="PS00012">
    <property type="entry name" value="PHOSPHOPANTETHEINE"/>
    <property type="match status" value="1"/>
</dbReference>
<dbReference type="EMBL" id="FUEZ01000004">
    <property type="protein sequence ID" value="SPM42935.1"/>
    <property type="molecule type" value="Genomic_DNA"/>
</dbReference>
<comment type="pathway">
    <text evidence="1">Lipid metabolism.</text>
</comment>
<dbReference type="FunFam" id="1.10.1200.10:FF:000007">
    <property type="entry name" value="Probable polyketide synthase pks17"/>
    <property type="match status" value="1"/>
</dbReference>
<dbReference type="InterPro" id="IPR016035">
    <property type="entry name" value="Acyl_Trfase/lysoPLipase"/>
</dbReference>
<dbReference type="InterPro" id="IPR016036">
    <property type="entry name" value="Malonyl_transacylase_ACP-bd"/>
</dbReference>
<keyword evidence="4 10" id="KW-0808">Transferase</keyword>
<evidence type="ECO:0000256" key="5">
    <source>
        <dbReference type="ARBA" id="ARBA00022832"/>
    </source>
</evidence>
<accession>A0A2U3PGZ6</accession>
<dbReference type="GO" id="GO:0006633">
    <property type="term" value="P:fatty acid biosynthetic process"/>
    <property type="evidence" value="ECO:0007669"/>
    <property type="project" value="TreeGrafter"/>
</dbReference>
<dbReference type="InterPro" id="IPR014031">
    <property type="entry name" value="Ketoacyl_synth_C"/>
</dbReference>
<feature type="domain" description="Carrier" evidence="8">
    <location>
        <begin position="872"/>
        <end position="947"/>
    </location>
</feature>
<dbReference type="InterPro" id="IPR006162">
    <property type="entry name" value="Ppantetheine_attach_site"/>
</dbReference>
<dbReference type="SMART" id="SM00825">
    <property type="entry name" value="PKS_KS"/>
    <property type="match status" value="1"/>
</dbReference>
<dbReference type="InterPro" id="IPR014043">
    <property type="entry name" value="Acyl_transferase_dom"/>
</dbReference>
<dbReference type="CDD" id="cd00833">
    <property type="entry name" value="PKS"/>
    <property type="match status" value="1"/>
</dbReference>
<dbReference type="PANTHER" id="PTHR43775">
    <property type="entry name" value="FATTY ACID SYNTHASE"/>
    <property type="match status" value="1"/>
</dbReference>